<dbReference type="PRINTS" id="PR00413">
    <property type="entry name" value="HADHALOGNASE"/>
</dbReference>
<protein>
    <submittedName>
        <fullName evidence="1">HAD family hydrolase</fullName>
    </submittedName>
</protein>
<keyword evidence="2" id="KW-1185">Reference proteome</keyword>
<dbReference type="SFLD" id="SFLDG01135">
    <property type="entry name" value="C1.5.6:_HAD__Beta-PGM__Phospha"/>
    <property type="match status" value="1"/>
</dbReference>
<dbReference type="Pfam" id="PF13419">
    <property type="entry name" value="HAD_2"/>
    <property type="match status" value="1"/>
</dbReference>
<evidence type="ECO:0000313" key="1">
    <source>
        <dbReference type="EMBL" id="MBM6877204.1"/>
    </source>
</evidence>
<dbReference type="SUPFAM" id="SSF56784">
    <property type="entry name" value="HAD-like"/>
    <property type="match status" value="1"/>
</dbReference>
<dbReference type="EMBL" id="JACSNV010000003">
    <property type="protein sequence ID" value="MBM6877204.1"/>
    <property type="molecule type" value="Genomic_DNA"/>
</dbReference>
<keyword evidence="1" id="KW-0378">Hydrolase</keyword>
<dbReference type="GO" id="GO:0016787">
    <property type="term" value="F:hydrolase activity"/>
    <property type="evidence" value="ECO:0007669"/>
    <property type="project" value="UniProtKB-KW"/>
</dbReference>
<dbReference type="SFLD" id="SFLDS00003">
    <property type="entry name" value="Haloacid_Dehalogenase"/>
    <property type="match status" value="1"/>
</dbReference>
<dbReference type="InterPro" id="IPR006439">
    <property type="entry name" value="HAD-SF_hydro_IA"/>
</dbReference>
<dbReference type="NCBIfam" id="TIGR01509">
    <property type="entry name" value="HAD-SF-IA-v3"/>
    <property type="match status" value="1"/>
</dbReference>
<dbReference type="Proteomes" id="UP000729290">
    <property type="component" value="Unassembled WGS sequence"/>
</dbReference>
<dbReference type="InterPro" id="IPR041492">
    <property type="entry name" value="HAD_2"/>
</dbReference>
<reference evidence="1 2" key="1">
    <citation type="journal article" date="2021" name="Sci. Rep.">
        <title>The distribution of antibiotic resistance genes in chicken gut microbiota commensals.</title>
        <authorList>
            <person name="Juricova H."/>
            <person name="Matiasovicova J."/>
            <person name="Kubasova T."/>
            <person name="Cejkova D."/>
            <person name="Rychlik I."/>
        </authorList>
    </citation>
    <scope>NUCLEOTIDE SEQUENCE [LARGE SCALE GENOMIC DNA]</scope>
    <source>
        <strain evidence="1 2">An431b</strain>
    </source>
</reference>
<sequence length="220" mass="24515">MRPYGGAIFDLDGTLLDTLGDLADSMNYILRKYGLAERTYREMADFLGRGSAYYLEQASGGVWRGEIFDERLEEYKKWYEGHMEEKTAPFCGCLEMLEELGKKGIRRAVVSNKFDSAAKELCRKHFGKRLECALGEGNGLRPKPAADMILAAAETMGLTPADCVFVGDTEVDLAAAQAAGMDCIGVDWGFRGRKRLEEAGMERIAENWAELEQMILEGKK</sequence>
<accession>A0ABS2G9L7</accession>
<comment type="caution">
    <text evidence="1">The sequence shown here is derived from an EMBL/GenBank/DDBJ whole genome shotgun (WGS) entry which is preliminary data.</text>
</comment>
<dbReference type="RefSeq" id="WP_205134033.1">
    <property type="nucleotide sequence ID" value="NZ_JACSNT010000011.1"/>
</dbReference>
<dbReference type="InterPro" id="IPR023198">
    <property type="entry name" value="PGP-like_dom2"/>
</dbReference>
<dbReference type="PANTHER" id="PTHR43434">
    <property type="entry name" value="PHOSPHOGLYCOLATE PHOSPHATASE"/>
    <property type="match status" value="1"/>
</dbReference>
<dbReference type="NCBIfam" id="TIGR01549">
    <property type="entry name" value="HAD-SF-IA-v1"/>
    <property type="match status" value="1"/>
</dbReference>
<dbReference type="InterPro" id="IPR023214">
    <property type="entry name" value="HAD_sf"/>
</dbReference>
<dbReference type="InterPro" id="IPR036412">
    <property type="entry name" value="HAD-like_sf"/>
</dbReference>
<proteinExistence type="predicted"/>
<dbReference type="Gene3D" id="1.10.150.240">
    <property type="entry name" value="Putative phosphatase, domain 2"/>
    <property type="match status" value="1"/>
</dbReference>
<name>A0ABS2G9L7_9FIRM</name>
<dbReference type="PANTHER" id="PTHR43434:SF1">
    <property type="entry name" value="PHOSPHOGLYCOLATE PHOSPHATASE"/>
    <property type="match status" value="1"/>
</dbReference>
<evidence type="ECO:0000313" key="2">
    <source>
        <dbReference type="Proteomes" id="UP000729290"/>
    </source>
</evidence>
<organism evidence="1 2">
    <name type="scientific">Anaerotignum lactatifermentans</name>
    <dbReference type="NCBI Taxonomy" id="160404"/>
    <lineage>
        <taxon>Bacteria</taxon>
        <taxon>Bacillati</taxon>
        <taxon>Bacillota</taxon>
        <taxon>Clostridia</taxon>
        <taxon>Lachnospirales</taxon>
        <taxon>Anaerotignaceae</taxon>
        <taxon>Anaerotignum</taxon>
    </lineage>
</organism>
<dbReference type="Gene3D" id="3.40.50.1000">
    <property type="entry name" value="HAD superfamily/HAD-like"/>
    <property type="match status" value="1"/>
</dbReference>
<dbReference type="InterPro" id="IPR050155">
    <property type="entry name" value="HAD-like_hydrolase_sf"/>
</dbReference>
<gene>
    <name evidence="1" type="ORF">H9X83_03380</name>
</gene>
<dbReference type="SFLD" id="SFLDG01129">
    <property type="entry name" value="C1.5:_HAD__Beta-PGM__Phosphata"/>
    <property type="match status" value="1"/>
</dbReference>